<proteinExistence type="predicted"/>
<dbReference type="Pfam" id="PF15868">
    <property type="entry name" value="MBF2"/>
    <property type="match status" value="1"/>
</dbReference>
<organism evidence="1 2">
    <name type="scientific">Iphiclides podalirius</name>
    <name type="common">scarce swallowtail</name>
    <dbReference type="NCBI Taxonomy" id="110791"/>
    <lineage>
        <taxon>Eukaryota</taxon>
        <taxon>Metazoa</taxon>
        <taxon>Ecdysozoa</taxon>
        <taxon>Arthropoda</taxon>
        <taxon>Hexapoda</taxon>
        <taxon>Insecta</taxon>
        <taxon>Pterygota</taxon>
        <taxon>Neoptera</taxon>
        <taxon>Endopterygota</taxon>
        <taxon>Lepidoptera</taxon>
        <taxon>Glossata</taxon>
        <taxon>Ditrysia</taxon>
        <taxon>Papilionoidea</taxon>
        <taxon>Papilionidae</taxon>
        <taxon>Papilioninae</taxon>
        <taxon>Iphiclides</taxon>
    </lineage>
</organism>
<keyword evidence="2" id="KW-1185">Reference proteome</keyword>
<reference evidence="1" key="1">
    <citation type="submission" date="2022-03" db="EMBL/GenBank/DDBJ databases">
        <authorList>
            <person name="Martin H S."/>
        </authorList>
    </citation>
    <scope>NUCLEOTIDE SEQUENCE</scope>
</reference>
<dbReference type="EMBL" id="OW152837">
    <property type="protein sequence ID" value="CAH2058257.1"/>
    <property type="molecule type" value="Genomic_DNA"/>
</dbReference>
<dbReference type="InterPro" id="IPR031734">
    <property type="entry name" value="MBF2"/>
</dbReference>
<evidence type="ECO:0000313" key="2">
    <source>
        <dbReference type="Proteomes" id="UP000837857"/>
    </source>
</evidence>
<name>A0ABN8IML6_9NEOP</name>
<evidence type="ECO:0000313" key="1">
    <source>
        <dbReference type="EMBL" id="CAH2058257.1"/>
    </source>
</evidence>
<protein>
    <submittedName>
        <fullName evidence="1">Uncharacterized protein</fullName>
    </submittedName>
</protein>
<gene>
    <name evidence="1" type="ORF">IPOD504_LOCUS10513</name>
</gene>
<dbReference type="Proteomes" id="UP000837857">
    <property type="component" value="Chromosome 25"/>
</dbReference>
<sequence length="134" mass="14610">MSSNSIKPSRAGALRRTHVSSMEYKVILAVAALVAVASGKSVFVGQIYDHSGVVRKVYEKAVEASAIPLIKREQEVYFEYPLGDQKIKGIAIKDLENGLADASINRGGLGFNFVNVKLKSERGSGFKYLIEIYA</sequence>
<feature type="non-terminal residue" evidence="1">
    <location>
        <position position="134"/>
    </location>
</feature>
<accession>A0ABN8IML6</accession>